<dbReference type="GO" id="GO:0003676">
    <property type="term" value="F:nucleic acid binding"/>
    <property type="evidence" value="ECO:0007669"/>
    <property type="project" value="InterPro"/>
</dbReference>
<dbReference type="SMART" id="SM00343">
    <property type="entry name" value="ZnF_C2HC"/>
    <property type="match status" value="2"/>
</dbReference>
<dbReference type="GO" id="GO:0004523">
    <property type="term" value="F:RNA-DNA hybrid ribonuclease activity"/>
    <property type="evidence" value="ECO:0007669"/>
    <property type="project" value="InterPro"/>
</dbReference>
<dbReference type="CDD" id="cd09276">
    <property type="entry name" value="Rnase_HI_RT_non_LTR"/>
    <property type="match status" value="1"/>
</dbReference>
<dbReference type="PROSITE" id="PS50878">
    <property type="entry name" value="RT_POL"/>
    <property type="match status" value="1"/>
</dbReference>
<dbReference type="InterPro" id="IPR036875">
    <property type="entry name" value="Znf_CCHC_sf"/>
</dbReference>
<dbReference type="PANTHER" id="PTHR33481:SF1">
    <property type="entry name" value="ENDONUCLEASE_EXONUCLEASE_PHOSPHATASE DOMAIN-CONTAINING PROTEIN-RELATED"/>
    <property type="match status" value="1"/>
</dbReference>
<dbReference type="OrthoDB" id="4525213at2759"/>
<evidence type="ECO:0000259" key="7">
    <source>
        <dbReference type="PROSITE" id="PS50879"/>
    </source>
</evidence>
<evidence type="ECO:0000259" key="5">
    <source>
        <dbReference type="PROSITE" id="PS50158"/>
    </source>
</evidence>
<reference evidence="8" key="1">
    <citation type="submission" date="2021-03" db="EMBL/GenBank/DDBJ databases">
        <title>Draft genome sequence of rust myrtle Austropuccinia psidii MF-1, a brazilian biotype.</title>
        <authorList>
            <person name="Quecine M.C."/>
            <person name="Pachon D.M.R."/>
            <person name="Bonatelli M.L."/>
            <person name="Correr F.H."/>
            <person name="Franceschini L.M."/>
            <person name="Leite T.F."/>
            <person name="Margarido G.R.A."/>
            <person name="Almeida C.A."/>
            <person name="Ferrarezi J.A."/>
            <person name="Labate C.A."/>
        </authorList>
    </citation>
    <scope>NUCLEOTIDE SEQUENCE</scope>
    <source>
        <strain evidence="8">MF-1</strain>
    </source>
</reference>
<feature type="coiled-coil region" evidence="3">
    <location>
        <begin position="66"/>
        <end position="93"/>
    </location>
</feature>
<dbReference type="CDD" id="cd01650">
    <property type="entry name" value="RT_nLTR_like"/>
    <property type="match status" value="1"/>
</dbReference>
<dbReference type="InterPro" id="IPR036691">
    <property type="entry name" value="Endo/exonu/phosph_ase_sf"/>
</dbReference>
<dbReference type="PANTHER" id="PTHR33481">
    <property type="entry name" value="REVERSE TRANSCRIPTASE"/>
    <property type="match status" value="1"/>
</dbReference>
<comment type="caution">
    <text evidence="8">The sequence shown here is derived from an EMBL/GenBank/DDBJ whole genome shotgun (WGS) entry which is preliminary data.</text>
</comment>
<evidence type="ECO:0000256" key="2">
    <source>
        <dbReference type="PROSITE-ProRule" id="PRU00047"/>
    </source>
</evidence>
<dbReference type="Proteomes" id="UP000765509">
    <property type="component" value="Unassembled WGS sequence"/>
</dbReference>
<dbReference type="InterPro" id="IPR002156">
    <property type="entry name" value="RNaseH_domain"/>
</dbReference>
<sequence>MNPAPDPPDDNDHMIIPEIYESKPGFLTQAHNEDQSNILTIILQKIESLERRETNLTLPTAITTLITRLNEKIERLEKRQTKMDEIINNLLNKVENIANSQQKTNNIVSTPSHKNPNLETHPLSFAAIAAKTPATTGPMLPKRPPPEMCQTQPQEHNKFKKYHIVICTKFGAQKPFKKTSPQAACNTINKALMEINANYDNTPIRIRAFTRYPSGDIKLYTRSRAEALWLLENRARWTHWADPLFLMSPPTFPVIIHSCPTYVDVDDEICRNSILKQNEIKKEQVDRIRWLGHPKEEEKSHGSLVIYFTDRNLAHQILWGGLIFDGNFMCTMIYSPGPPQCFNCLKIGHQAFQCKEDPTCSKCGDKHRPQDCKDLGYAPSIRRTSIATQPLAKSAPSDKKKSKPSFNHVKPMTNNTLLENLIQQPNHKEELPLGNNSNIFQNHSNSDLTFFQLNCHNRYDTTFSILNPKLTHTALLLQEPWINPHNWLPPTHQAWHRITPVTNPRSKGEKSQACIYISKRIPARHIVNHMQENNLLLAITLLEVSESTPHITLLSLYNPPSTFEGLNLLDHWLQIESKRQTPTFIMMDSNLHHPHWNPTGYTHTHTQARDLIKVCGKKGFCLISPRHTPTFLGSVGKPTTINLTWANHRSKLQPNNTAHTPKPPYNQQHNGDQLCKLDRGKRTTVIDSNNNSLQQPGEVGHHQPWWDEGQLNQLVKLQNKARREMLRHQTTKTKNKYYHHQQRFKQKVWELKSNYWRKFLAEQGPNHAYCAYNFTKDRQIGEITPLKDNNGNLTSDITTKASLLFHGTSLIETLASLHDIPNQQPPRLPPEFPPVTDEEVSGTISTLPNKKAPGPDGIPNELIKIAEPLLTPHLTHLFNACLRQGRFPTQWKGSNTAIIRKAAKDDYTNPNAYRPIALLNTLGKLFEKIINTQLNHWAHILKTIHPGHVGGRPSRSINNAFVTLTSWIHNKWREGKIVMGVFLDFTSQAFQTPNGLPQGSPLSVTLYLLYNSSLLLPSPPALNENNISLAYINDVVHLLVTNTTQQGQAKIEEVMTRSKRWALRHGAVFDEKKTNLMIFTRKRQATKEITIAGTTYVLQKELKWLGVTLTPTLTPTCHIQMVKTKARTTLNQLGRIIQPTFGLSQREARTLIAAVLTTRILHGSIIWYTEKNKKTVEKLLTTIFFQAVRLCTGMMKQTPSPFLKLYSGIKDLSKQHIKLTHNYIHSKLTAPADDAYRTLIWREITSIPNTHLSPLNNLLGRNVLLEQHTTRAETLSPFPIPPWSTKLTNVINLGLTKESAKEKVLEQMKIEIANHSLIFFTDGPLIPDKGGGAAATLVNTQRSISTYDLLLEHINNSGAPPAITIFSGSQAALKSTTLPKKNSPGQMITSKTFGNLKQWSQLFPVRLYWCPGHLNIRQNEMADKLAKTAANAGIISPHTLHHISISKLKQVTKQHSRKPPSLSDAELARIKFKTSPKLIIQSLDQLEKGLAATIHQLRSEHAPLNAYLHRIRQIDSPLCPHCNTLETTYHYLITCKQFQQPRKELKKKIRKHRLRLNPNSHTSILDNPNVFPILADYIISTARFRYIRNYIPPNPTQPP</sequence>
<dbReference type="SUPFAM" id="SSF56672">
    <property type="entry name" value="DNA/RNA polymerases"/>
    <property type="match status" value="1"/>
</dbReference>
<dbReference type="EMBL" id="AVOT02029186">
    <property type="protein sequence ID" value="MBW0521937.1"/>
    <property type="molecule type" value="Genomic_DNA"/>
</dbReference>
<keyword evidence="9" id="KW-1185">Reference proteome</keyword>
<keyword evidence="2" id="KW-0863">Zinc-finger</keyword>
<feature type="domain" description="Reverse transcriptase" evidence="6">
    <location>
        <begin position="880"/>
        <end position="1109"/>
    </location>
</feature>
<feature type="region of interest" description="Disordered" evidence="4">
    <location>
        <begin position="388"/>
        <end position="410"/>
    </location>
</feature>
<protein>
    <recommendedName>
        <fullName evidence="10">Reverse transcriptase domain-containing protein</fullName>
    </recommendedName>
</protein>
<dbReference type="InterPro" id="IPR043502">
    <property type="entry name" value="DNA/RNA_pol_sf"/>
</dbReference>
<dbReference type="PROSITE" id="PS50879">
    <property type="entry name" value="RNASE_H_1"/>
    <property type="match status" value="1"/>
</dbReference>
<dbReference type="Pfam" id="PF14529">
    <property type="entry name" value="Exo_endo_phos_2"/>
    <property type="match status" value="1"/>
</dbReference>
<evidence type="ECO:0000256" key="1">
    <source>
        <dbReference type="ARBA" id="ARBA00022664"/>
    </source>
</evidence>
<feature type="domain" description="RNase H type-1" evidence="7">
    <location>
        <begin position="1313"/>
        <end position="1431"/>
    </location>
</feature>
<gene>
    <name evidence="8" type="ORF">O181_061652</name>
</gene>
<evidence type="ECO:0008006" key="10">
    <source>
        <dbReference type="Google" id="ProtNLM"/>
    </source>
</evidence>
<keyword evidence="3" id="KW-0175">Coiled coil</keyword>
<evidence type="ECO:0000259" key="6">
    <source>
        <dbReference type="PROSITE" id="PS50878"/>
    </source>
</evidence>
<dbReference type="InterPro" id="IPR036397">
    <property type="entry name" value="RNaseH_sf"/>
</dbReference>
<dbReference type="Gene3D" id="3.60.10.10">
    <property type="entry name" value="Endonuclease/exonuclease/phosphatase"/>
    <property type="match status" value="1"/>
</dbReference>
<name>A0A9Q3HZK9_9BASI</name>
<proteinExistence type="predicted"/>
<dbReference type="Gene3D" id="3.30.420.10">
    <property type="entry name" value="Ribonuclease H-like superfamily/Ribonuclease H"/>
    <property type="match status" value="1"/>
</dbReference>
<accession>A0A9Q3HZK9</accession>
<dbReference type="InterPro" id="IPR001878">
    <property type="entry name" value="Znf_CCHC"/>
</dbReference>
<keyword evidence="2" id="KW-0479">Metal-binding</keyword>
<feature type="region of interest" description="Disordered" evidence="4">
    <location>
        <begin position="835"/>
        <end position="855"/>
    </location>
</feature>
<dbReference type="InterPro" id="IPR012337">
    <property type="entry name" value="RNaseH-like_sf"/>
</dbReference>
<feature type="domain" description="CCHC-type" evidence="5">
    <location>
        <begin position="341"/>
        <end position="356"/>
    </location>
</feature>
<dbReference type="GO" id="GO:0008270">
    <property type="term" value="F:zinc ion binding"/>
    <property type="evidence" value="ECO:0007669"/>
    <property type="project" value="UniProtKB-KW"/>
</dbReference>
<dbReference type="SUPFAM" id="SSF57756">
    <property type="entry name" value="Retrovirus zinc finger-like domains"/>
    <property type="match status" value="1"/>
</dbReference>
<dbReference type="SUPFAM" id="SSF56219">
    <property type="entry name" value="DNase I-like"/>
    <property type="match status" value="1"/>
</dbReference>
<evidence type="ECO:0000313" key="8">
    <source>
        <dbReference type="EMBL" id="MBW0521937.1"/>
    </source>
</evidence>
<organism evidence="8 9">
    <name type="scientific">Austropuccinia psidii MF-1</name>
    <dbReference type="NCBI Taxonomy" id="1389203"/>
    <lineage>
        <taxon>Eukaryota</taxon>
        <taxon>Fungi</taxon>
        <taxon>Dikarya</taxon>
        <taxon>Basidiomycota</taxon>
        <taxon>Pucciniomycotina</taxon>
        <taxon>Pucciniomycetes</taxon>
        <taxon>Pucciniales</taxon>
        <taxon>Sphaerophragmiaceae</taxon>
        <taxon>Austropuccinia</taxon>
    </lineage>
</organism>
<dbReference type="InterPro" id="IPR000477">
    <property type="entry name" value="RT_dom"/>
</dbReference>
<dbReference type="SUPFAM" id="SSF53098">
    <property type="entry name" value="Ribonuclease H-like"/>
    <property type="match status" value="1"/>
</dbReference>
<evidence type="ECO:0000256" key="3">
    <source>
        <dbReference type="SAM" id="Coils"/>
    </source>
</evidence>
<keyword evidence="2" id="KW-0862">Zinc</keyword>
<dbReference type="GO" id="GO:0006397">
    <property type="term" value="P:mRNA processing"/>
    <property type="evidence" value="ECO:0007669"/>
    <property type="project" value="UniProtKB-KW"/>
</dbReference>
<dbReference type="PROSITE" id="PS50158">
    <property type="entry name" value="ZF_CCHC"/>
    <property type="match status" value="1"/>
</dbReference>
<evidence type="ECO:0000256" key="4">
    <source>
        <dbReference type="SAM" id="MobiDB-lite"/>
    </source>
</evidence>
<evidence type="ECO:0000313" key="9">
    <source>
        <dbReference type="Proteomes" id="UP000765509"/>
    </source>
</evidence>
<dbReference type="InterPro" id="IPR005135">
    <property type="entry name" value="Endo/exonuclease/phosphatase"/>
</dbReference>
<keyword evidence="1" id="KW-0507">mRNA processing</keyword>